<name>A0AAE3XRD0_9BACT</name>
<proteinExistence type="predicted"/>
<evidence type="ECO:0000313" key="1">
    <source>
        <dbReference type="EMBL" id="MDR6240614.1"/>
    </source>
</evidence>
<protein>
    <submittedName>
        <fullName evidence="1">Uncharacterized protein</fullName>
    </submittedName>
</protein>
<dbReference type="EMBL" id="JAVDQD010000005">
    <property type="protein sequence ID" value="MDR6240614.1"/>
    <property type="molecule type" value="Genomic_DNA"/>
</dbReference>
<dbReference type="Proteomes" id="UP001185092">
    <property type="component" value="Unassembled WGS sequence"/>
</dbReference>
<evidence type="ECO:0000313" key="2">
    <source>
        <dbReference type="Proteomes" id="UP001185092"/>
    </source>
</evidence>
<dbReference type="AlphaFoldDB" id="A0AAE3XRD0"/>
<gene>
    <name evidence="1" type="ORF">HNQ88_003690</name>
</gene>
<keyword evidence="2" id="KW-1185">Reference proteome</keyword>
<organism evidence="1 2">
    <name type="scientific">Aureibacter tunicatorum</name>
    <dbReference type="NCBI Taxonomy" id="866807"/>
    <lineage>
        <taxon>Bacteria</taxon>
        <taxon>Pseudomonadati</taxon>
        <taxon>Bacteroidota</taxon>
        <taxon>Cytophagia</taxon>
        <taxon>Cytophagales</taxon>
        <taxon>Persicobacteraceae</taxon>
        <taxon>Aureibacter</taxon>
    </lineage>
</organism>
<comment type="caution">
    <text evidence="1">The sequence shown here is derived from an EMBL/GenBank/DDBJ whole genome shotgun (WGS) entry which is preliminary data.</text>
</comment>
<accession>A0AAE3XRD0</accession>
<sequence length="148" mass="17482">MNLLVKLLYKKGLVRFSADTYDVWKEKGLIRNFIFIVKHSLFSKRMEMILYLLHFEKDDEARKILFELVDDPIQIVSAKAIEGLMRTELSTQESSKLESKLKFWKIRNKEEKHWAKIPRHGNVFVDQDSSYSSRKMDASIGFGMMDVF</sequence>
<dbReference type="RefSeq" id="WP_309940682.1">
    <property type="nucleotide sequence ID" value="NZ_AP025306.1"/>
</dbReference>
<reference evidence="1" key="1">
    <citation type="submission" date="2023-07" db="EMBL/GenBank/DDBJ databases">
        <title>Genomic Encyclopedia of Type Strains, Phase IV (KMG-IV): sequencing the most valuable type-strain genomes for metagenomic binning, comparative biology and taxonomic classification.</title>
        <authorList>
            <person name="Goeker M."/>
        </authorList>
    </citation>
    <scope>NUCLEOTIDE SEQUENCE</scope>
    <source>
        <strain evidence="1">DSM 26174</strain>
    </source>
</reference>